<dbReference type="SMART" id="SM00422">
    <property type="entry name" value="HTH_MERR"/>
    <property type="match status" value="1"/>
</dbReference>
<dbReference type="GO" id="GO:0003700">
    <property type="term" value="F:DNA-binding transcription factor activity"/>
    <property type="evidence" value="ECO:0007669"/>
    <property type="project" value="InterPro"/>
</dbReference>
<dbReference type="InterPro" id="IPR000551">
    <property type="entry name" value="MerR-type_HTH_dom"/>
</dbReference>
<dbReference type="Pfam" id="PF13411">
    <property type="entry name" value="MerR_1"/>
    <property type="match status" value="1"/>
</dbReference>
<dbReference type="AlphaFoldDB" id="A0A5J6IAM7"/>
<dbReference type="PROSITE" id="PS50937">
    <property type="entry name" value="HTH_MERR_2"/>
    <property type="match status" value="1"/>
</dbReference>
<dbReference type="PRINTS" id="PR00040">
    <property type="entry name" value="HTHMERR"/>
</dbReference>
<dbReference type="InterPro" id="IPR009061">
    <property type="entry name" value="DNA-bd_dom_put_sf"/>
</dbReference>
<dbReference type="RefSeq" id="WP_150483144.1">
    <property type="nucleotide sequence ID" value="NZ_BMTB01000029.1"/>
</dbReference>
<accession>A0A5J6IAM7</accession>
<dbReference type="GO" id="GO:0003677">
    <property type="term" value="F:DNA binding"/>
    <property type="evidence" value="ECO:0007669"/>
    <property type="project" value="UniProtKB-KW"/>
</dbReference>
<evidence type="ECO:0000313" key="4">
    <source>
        <dbReference type="Proteomes" id="UP000326598"/>
    </source>
</evidence>
<feature type="domain" description="HTH merR-type" evidence="2">
    <location>
        <begin position="8"/>
        <end position="77"/>
    </location>
</feature>
<gene>
    <name evidence="3" type="ORF">CP976_30125</name>
</gene>
<dbReference type="PANTHER" id="PTHR30204">
    <property type="entry name" value="REDOX-CYCLING DRUG-SENSING TRANSCRIPTIONAL ACTIVATOR SOXR"/>
    <property type="match status" value="1"/>
</dbReference>
<dbReference type="Proteomes" id="UP000326598">
    <property type="component" value="Chromosome"/>
</dbReference>
<evidence type="ECO:0000256" key="1">
    <source>
        <dbReference type="ARBA" id="ARBA00023125"/>
    </source>
</evidence>
<protein>
    <submittedName>
        <fullName evidence="3">MerR family transcriptional regulator</fullName>
    </submittedName>
</protein>
<dbReference type="EMBL" id="CP023694">
    <property type="protein sequence ID" value="QEV27951.1"/>
    <property type="molecule type" value="Genomic_DNA"/>
</dbReference>
<evidence type="ECO:0000259" key="2">
    <source>
        <dbReference type="PROSITE" id="PS50937"/>
    </source>
</evidence>
<dbReference type="Gene3D" id="1.10.1660.10">
    <property type="match status" value="1"/>
</dbReference>
<proteinExistence type="predicted"/>
<evidence type="ECO:0000313" key="3">
    <source>
        <dbReference type="EMBL" id="QEV27951.1"/>
    </source>
</evidence>
<dbReference type="InterPro" id="IPR047057">
    <property type="entry name" value="MerR_fam"/>
</dbReference>
<organism evidence="3 4">
    <name type="scientific">Streptomyces coeruleorubidus</name>
    <dbReference type="NCBI Taxonomy" id="116188"/>
    <lineage>
        <taxon>Bacteria</taxon>
        <taxon>Bacillati</taxon>
        <taxon>Actinomycetota</taxon>
        <taxon>Actinomycetes</taxon>
        <taxon>Kitasatosporales</taxon>
        <taxon>Streptomycetaceae</taxon>
        <taxon>Streptomyces</taxon>
    </lineage>
</organism>
<dbReference type="CDD" id="cd00592">
    <property type="entry name" value="HTH_MerR-like"/>
    <property type="match status" value="1"/>
</dbReference>
<reference evidence="3 4" key="1">
    <citation type="submission" date="2017-09" db="EMBL/GenBank/DDBJ databases">
        <authorList>
            <person name="Lee N."/>
            <person name="Cho B.-K."/>
        </authorList>
    </citation>
    <scope>NUCLEOTIDE SEQUENCE [LARGE SCALE GENOMIC DNA]</scope>
    <source>
        <strain evidence="3 4">ATCC 13740</strain>
    </source>
</reference>
<dbReference type="SUPFAM" id="SSF46955">
    <property type="entry name" value="Putative DNA-binding domain"/>
    <property type="match status" value="1"/>
</dbReference>
<keyword evidence="1" id="KW-0238">DNA-binding</keyword>
<dbReference type="PANTHER" id="PTHR30204:SF93">
    <property type="entry name" value="HTH MERR-TYPE DOMAIN-CONTAINING PROTEIN"/>
    <property type="match status" value="1"/>
</dbReference>
<dbReference type="KEGG" id="scoe:CP976_30125"/>
<dbReference type="GeneID" id="91420310"/>
<sequence length="304" mass="33237">MIDDGTGLLTIGELARATGLTVRTIRYWSDEGALPPVARSAGGYRLYDAASVARLELIRTLRELGLGLADVRRVLAGETTVAQVAAAHVVALDARIRSLKVTRAVLSTVAKRGSGAEETTLMNRLARLSAAERRRIVEEFVDEVFHGLDTADPVIRERMRNTAADLPEEPTPEQVDAWLELAEMLQDPDFRAEMRKAAEFNAADHGHDTPAGASLWFSRRLVQLGARARERGIAPDSPEAAQVLRELLGEADPATVLERLRSHATNRVARYRELLAVVKGTGPYAAYREEFAWVVAALEAHTGS</sequence>
<name>A0A5J6IAM7_STRC4</name>